<proteinExistence type="predicted"/>
<dbReference type="InterPro" id="IPR036864">
    <property type="entry name" value="Zn2-C6_fun-type_DNA-bd_sf"/>
</dbReference>
<keyword evidence="3" id="KW-0238">DNA-binding</keyword>
<accession>A0ABR1S2U5</accession>
<dbReference type="PANTHER" id="PTHR38111:SF2">
    <property type="entry name" value="FINGER DOMAIN PROTEIN, PUTATIVE (AFU_ORTHOLOGUE AFUA_1G01560)-RELATED"/>
    <property type="match status" value="1"/>
</dbReference>
<dbReference type="SUPFAM" id="SSF57701">
    <property type="entry name" value="Zn2/Cys6 DNA-binding domain"/>
    <property type="match status" value="1"/>
</dbReference>
<dbReference type="CDD" id="cd00067">
    <property type="entry name" value="GAL4"/>
    <property type="match status" value="1"/>
</dbReference>
<evidence type="ECO:0000313" key="3">
    <source>
        <dbReference type="EMBL" id="KAK8024463.1"/>
    </source>
</evidence>
<gene>
    <name evidence="3" type="ORF">PG993_012529</name>
</gene>
<organism evidence="3 4">
    <name type="scientific">Apiospora rasikravindrae</name>
    <dbReference type="NCBI Taxonomy" id="990691"/>
    <lineage>
        <taxon>Eukaryota</taxon>
        <taxon>Fungi</taxon>
        <taxon>Dikarya</taxon>
        <taxon>Ascomycota</taxon>
        <taxon>Pezizomycotina</taxon>
        <taxon>Sordariomycetes</taxon>
        <taxon>Xylariomycetidae</taxon>
        <taxon>Amphisphaeriales</taxon>
        <taxon>Apiosporaceae</taxon>
        <taxon>Apiospora</taxon>
    </lineage>
</organism>
<name>A0ABR1S2U5_9PEZI</name>
<evidence type="ECO:0000313" key="4">
    <source>
        <dbReference type="Proteomes" id="UP001444661"/>
    </source>
</evidence>
<evidence type="ECO:0000259" key="2">
    <source>
        <dbReference type="PROSITE" id="PS50048"/>
    </source>
</evidence>
<dbReference type="EMBL" id="JAQQWK010000011">
    <property type="protein sequence ID" value="KAK8024463.1"/>
    <property type="molecule type" value="Genomic_DNA"/>
</dbReference>
<feature type="domain" description="Zn(2)-C6 fungal-type" evidence="2">
    <location>
        <begin position="9"/>
        <end position="37"/>
    </location>
</feature>
<dbReference type="Proteomes" id="UP001444661">
    <property type="component" value="Unassembled WGS sequence"/>
</dbReference>
<protein>
    <submittedName>
        <fullName evidence="3">Zn(2)-C6 fungal-type DNA-binding domain-containingprotein</fullName>
    </submittedName>
</protein>
<reference evidence="3 4" key="1">
    <citation type="submission" date="2023-01" db="EMBL/GenBank/DDBJ databases">
        <title>Analysis of 21 Apiospora genomes using comparative genomics revels a genus with tremendous synthesis potential of carbohydrate active enzymes and secondary metabolites.</title>
        <authorList>
            <person name="Sorensen T."/>
        </authorList>
    </citation>
    <scope>NUCLEOTIDE SEQUENCE [LARGE SCALE GENOMIC DNA]</scope>
    <source>
        <strain evidence="3 4">CBS 33761</strain>
    </source>
</reference>
<dbReference type="SMART" id="SM00066">
    <property type="entry name" value="GAL4"/>
    <property type="match status" value="1"/>
</dbReference>
<dbReference type="InterPro" id="IPR001138">
    <property type="entry name" value="Zn2Cys6_DnaBD"/>
</dbReference>
<sequence length="516" mass="56910">MVGVRTSNRCLSCAKRKVKCDEAWPTCGACKRSKKSCPGPPSSKLKFVHNGHHTVATYDESDKNATSDQAQMGSGATISVTNTEPLGNLVETKITRAEDGRSFRRLRLRPAADPSPGIIRLGEGDRSAAQLISLLESCPQTGFDVCLNGVWDTLTTTPRHLGHSAALRDAVGATVASCYQKSIASLNATLARESRDGGKISIETFRKYNYDFSAVTNSARHVSGLATIMRMRGPPRTHDDFDFILALNNFVILAFHLVRTGEDPGEIDKWAEALEEGAQLRAATAPALLVPTIRLLRPVAQWPCISGLKGRLRESLSTHTSNQERAGVASEAINRLSTTIAELCLLDAQVFLPAMRAGDIVLVPSRPDAASQSPFGMHYEFRDWAHSAIFRLHAFCHIVMNRMLLDLDQLLESAGLSAYMGDEERRTIEEEAYGLSRRIWLSHEHAIRYHPFGSSETPRHLTLSYEAGDAVERAFVLRALWDVNRYRMVSGTTVEEVWTEAKVLSDCMMLTGRVSI</sequence>
<evidence type="ECO:0000256" key="1">
    <source>
        <dbReference type="ARBA" id="ARBA00023242"/>
    </source>
</evidence>
<dbReference type="Gene3D" id="4.10.240.10">
    <property type="entry name" value="Zn(2)-C6 fungal-type DNA-binding domain"/>
    <property type="match status" value="1"/>
</dbReference>
<dbReference type="InterPro" id="IPR053178">
    <property type="entry name" value="Osmoadaptation_assoc"/>
</dbReference>
<dbReference type="GO" id="GO:0003677">
    <property type="term" value="F:DNA binding"/>
    <property type="evidence" value="ECO:0007669"/>
    <property type="project" value="UniProtKB-KW"/>
</dbReference>
<keyword evidence="1" id="KW-0539">Nucleus</keyword>
<comment type="caution">
    <text evidence="3">The sequence shown here is derived from an EMBL/GenBank/DDBJ whole genome shotgun (WGS) entry which is preliminary data.</text>
</comment>
<dbReference type="PANTHER" id="PTHR38111">
    <property type="entry name" value="ZN(2)-C6 FUNGAL-TYPE DOMAIN-CONTAINING PROTEIN-RELATED"/>
    <property type="match status" value="1"/>
</dbReference>
<keyword evidence="4" id="KW-1185">Reference proteome</keyword>
<dbReference type="PROSITE" id="PS50048">
    <property type="entry name" value="ZN2_CY6_FUNGAL_2"/>
    <property type="match status" value="1"/>
</dbReference>